<name>A0A1E5KZ12_9ENTE</name>
<protein>
    <recommendedName>
        <fullName evidence="3">ATP-binding protein</fullName>
    </recommendedName>
</protein>
<dbReference type="InterPro" id="IPR027417">
    <property type="entry name" value="P-loop_NTPase"/>
</dbReference>
<dbReference type="InterPro" id="IPR025662">
    <property type="entry name" value="Sigma_54_int_dom_ATP-bd_1"/>
</dbReference>
<evidence type="ECO:0008006" key="3">
    <source>
        <dbReference type="Google" id="ProtNLM"/>
    </source>
</evidence>
<dbReference type="CDD" id="cd00009">
    <property type="entry name" value="AAA"/>
    <property type="match status" value="1"/>
</dbReference>
<dbReference type="PROSITE" id="PS00675">
    <property type="entry name" value="SIGMA54_INTERACT_1"/>
    <property type="match status" value="1"/>
</dbReference>
<dbReference type="Proteomes" id="UP000095256">
    <property type="component" value="Unassembled WGS sequence"/>
</dbReference>
<dbReference type="EMBL" id="MIEK01000012">
    <property type="protein sequence ID" value="OEH83132.1"/>
    <property type="molecule type" value="Genomic_DNA"/>
</dbReference>
<evidence type="ECO:0000313" key="2">
    <source>
        <dbReference type="Proteomes" id="UP000095256"/>
    </source>
</evidence>
<evidence type="ECO:0000313" key="1">
    <source>
        <dbReference type="EMBL" id="OEH83132.1"/>
    </source>
</evidence>
<reference evidence="1 2" key="1">
    <citation type="submission" date="2016-09" db="EMBL/GenBank/DDBJ databases">
        <authorList>
            <person name="Capua I."/>
            <person name="De Benedictis P."/>
            <person name="Joannis T."/>
            <person name="Lombin L.H."/>
            <person name="Cattoli G."/>
        </authorList>
    </citation>
    <scope>NUCLEOTIDE SEQUENCE [LARGE SCALE GENOMIC DNA]</scope>
    <source>
        <strain evidence="1 2">LMG 25899</strain>
    </source>
</reference>
<dbReference type="STRING" id="762845.BCR26_02360"/>
<organism evidence="1 2">
    <name type="scientific">Enterococcus rivorum</name>
    <dbReference type="NCBI Taxonomy" id="762845"/>
    <lineage>
        <taxon>Bacteria</taxon>
        <taxon>Bacillati</taxon>
        <taxon>Bacillota</taxon>
        <taxon>Bacilli</taxon>
        <taxon>Lactobacillales</taxon>
        <taxon>Enterococcaceae</taxon>
        <taxon>Enterococcus</taxon>
    </lineage>
</organism>
<dbReference type="Gene3D" id="3.40.50.300">
    <property type="entry name" value="P-loop containing nucleotide triphosphate hydrolases"/>
    <property type="match status" value="1"/>
</dbReference>
<gene>
    <name evidence="1" type="ORF">BCR26_02360</name>
</gene>
<accession>A0A1E5KZ12</accession>
<proteinExistence type="predicted"/>
<dbReference type="RefSeq" id="WP_069698087.1">
    <property type="nucleotide sequence ID" value="NZ_JAGGMA010000002.1"/>
</dbReference>
<dbReference type="OrthoDB" id="9757917at2"/>
<comment type="caution">
    <text evidence="1">The sequence shown here is derived from an EMBL/GenBank/DDBJ whole genome shotgun (WGS) entry which is preliminary data.</text>
</comment>
<keyword evidence="2" id="KW-1185">Reference proteome</keyword>
<sequence>MYHNVEVDWKTFEYIHSGRTQYTFEYLAYILFCHEFNQSIGMFRYFNQAGIETNPIDFDNEVIGFQAKYYDASTKISDRVSELKDMVDKAKQKNSTLTKILVYVNKELSESSSKDRKIPKYQEEIENYAQINDICIEWRVPSHIEQILFSPTIPEYVRDFFFNPQKGIRQFIEQNKSHSESLVETIDNSIKYENQKLEIEYSKSFFSEFLGSDQKHLLIYGESGTGKSGLIKSFYTENNDDIPIFIYKATDFGFNTLSEFSRQFGDCNLDDFFSAFDNSKNKVIVIDSAEKRFSLLNEVLGLFLNKAVKHNWQVIHTIRRSYKDSYVSYVLNDSSYIEEQLELISVQKMKDFLEICNIPCPQNEKMQNLLCNLFYLFIYIRTYHENNDSFKTRNLFFKHIWDTRIKGIPRDTEINSVARENTIFAMFEKILETGSSYYTSNAPQEMQVLQNIKNDGVIDYDGVYRGYYFAHDIYEELVARYLITSLYDSTGSEVEFHGSLHLSMIMRKHYRLWLYDRLYETEDNEFSEFIVKSITNKTINKIWRDEILITLMEFEKNNQTLDLLEELFNEDGELLVRSIFLLKTACKMIDYNSASLILTQEEIDSRVTLLYRYTKPSGAGWKYLIKYVYLHLSEINWDEGLVSLVYEMVSSWIKNVKQGGTTKYAGMIALYLYDLLEESDFKYRIDRDLKGKISETILEASAELKEKLLLIFNSMLEEKDLDNNHKYNDLVEVLLGNVVNSYMPCLVMPDMVIKICETFWKKNENEEESDNPFSPRFYNRDSIENDFRLKSDTNHDYYPTSAFWTPTFMLLQHVSYVGIHFVLNFVNEITENYKISERNQEYTETYQVILKLQDGTEVIQVCSKRLWMAHRGLSSGPNLLDCILMALERWLLYTIPSVDENKANKLCEYLLRNSKSVAITSVINSVVLSFPEKLFPTACSLISLGEVIFSLDNSRLISEGMTNMGRGLLGTSYQYDQERIKSNALPFRKKSLEKIIVDYQISSENLDETQFIKRREQIYSCLDSLSKDVDLDNTTLRYALNRIDLRRLKVSDEPEQIIEGKKYVVLEADEAEDLRLLREKQQKETDERYEFLSVSLWARAKFEGTKDAEKYKEYETQPVKAIAEMKRMLEKVKQGYSYDFTIASAPAYISAVSLKFFENQLSVEEKEYCIKFLEENLSLLTNTNHVNNISNGVIAIVDSLPYLIKNTMDYGKKLDYSITFFTALLVDNSRERGFYKVFSRKMWCENPVEAKQIIKMIVSFKKEFTDWIKSEGFSTKSVEKFVKKRKKSLRKIFKGTEEVDETEYSLLDYNDLMEIMMLFDITSESHWGILKSFGPTVWKIVFEEDHLRNRNYDLEAQYLVWLAKYTYHTTDKIRLELLETLSPCVTICRDFECYLSWVISEHDVLKDNRIFWTIWNNLYGTIVRLVNPHKELVLKNTSSYDFDGVIATYCFAWNYWGEKQKEWVGFKIQHLSFFDKVVKDIGFLPVTLESIARFIGSIGYSFTKEGVSWIAALISENDYLVHAQLHSNTIYYLEEMILRVSKEYLNDVKKDSILRGKILIIVNFLISRGSTIGFLVREEFF</sequence>
<dbReference type="SUPFAM" id="SSF52540">
    <property type="entry name" value="P-loop containing nucleoside triphosphate hydrolases"/>
    <property type="match status" value="1"/>
</dbReference>